<reference evidence="1 2" key="1">
    <citation type="submission" date="2014-09" db="EMBL/GenBank/DDBJ databases">
        <title>Vibrio maritimus JCM 19240. (C210) whole genome shotgun sequence.</title>
        <authorList>
            <person name="Sawabe T."/>
            <person name="Meirelles P."/>
            <person name="Nakanishi M."/>
            <person name="Sayaka M."/>
            <person name="Hattori M."/>
            <person name="Ohkuma M."/>
        </authorList>
    </citation>
    <scope>NUCLEOTIDE SEQUENCE [LARGE SCALE GENOMIC DNA]</scope>
    <source>
        <strain evidence="1 2">JCM 19240</strain>
    </source>
</reference>
<dbReference type="EMBL" id="BBMT01000031">
    <property type="protein sequence ID" value="GAL38224.1"/>
    <property type="molecule type" value="Genomic_DNA"/>
</dbReference>
<dbReference type="Proteomes" id="UP000029224">
    <property type="component" value="Unassembled WGS sequence"/>
</dbReference>
<evidence type="ECO:0000313" key="2">
    <source>
        <dbReference type="Proteomes" id="UP000029224"/>
    </source>
</evidence>
<dbReference type="AlphaFoldDB" id="A0A090THL6"/>
<protein>
    <submittedName>
        <fullName evidence="1">Uncharacterized protein</fullName>
    </submittedName>
</protein>
<proteinExistence type="predicted"/>
<gene>
    <name evidence="1" type="ORF">JCM19240_3287</name>
</gene>
<organism evidence="1 2">
    <name type="scientific">Vibrio maritimus</name>
    <dbReference type="NCBI Taxonomy" id="990268"/>
    <lineage>
        <taxon>Bacteria</taxon>
        <taxon>Pseudomonadati</taxon>
        <taxon>Pseudomonadota</taxon>
        <taxon>Gammaproteobacteria</taxon>
        <taxon>Vibrionales</taxon>
        <taxon>Vibrionaceae</taxon>
        <taxon>Vibrio</taxon>
    </lineage>
</organism>
<comment type="caution">
    <text evidence="1">The sequence shown here is derived from an EMBL/GenBank/DDBJ whole genome shotgun (WGS) entry which is preliminary data.</text>
</comment>
<accession>A0A090THL6</accession>
<sequence length="272" mass="32228">MPYELKDFKNKEISFEELNNKSFACTQGENQESLFVKTFKRLQDKGFIQSEERIAIHPEKEINPYHPDLIVNDKLVAELKTKASPLFMAQNYGIDPQYALTMDLKDSLHYNKLLEQGTDVTIYVWVKWAAKSMQRYSFINGQKSYNRDVIEVGQLAGIWKVNFSQLRQFERDYQVPIHWYKEEFRKPPEYSHDDSEHTAWFDYLKSFEPRLVNPTTGKLKNITSNGYDKDNFYTKGDSSGSYVFDLRNPIFQRLYWNHKNPKRLSLDIQHHG</sequence>
<keyword evidence="2" id="KW-1185">Reference proteome</keyword>
<evidence type="ECO:0000313" key="1">
    <source>
        <dbReference type="EMBL" id="GAL38224.1"/>
    </source>
</evidence>
<name>A0A090THL6_9VIBR</name>
<dbReference type="OrthoDB" id="6155100at2"/>
<reference evidence="1 2" key="2">
    <citation type="submission" date="2014-09" db="EMBL/GenBank/DDBJ databases">
        <authorList>
            <consortium name="NBRP consortium"/>
            <person name="Sawabe T."/>
            <person name="Meirelles P."/>
            <person name="Nakanishi M."/>
            <person name="Sayaka M."/>
            <person name="Hattori M."/>
            <person name="Ohkuma M."/>
        </authorList>
    </citation>
    <scope>NUCLEOTIDE SEQUENCE [LARGE SCALE GENOMIC DNA]</scope>
    <source>
        <strain evidence="1 2">JCM 19240</strain>
    </source>
</reference>